<keyword evidence="2" id="KW-1185">Reference proteome</keyword>
<gene>
    <name evidence="1" type="ORF">FD14_GL000311</name>
</gene>
<name>A0A0R2FAN9_9LACO</name>
<sequence>MLKNRQQPPIIATQHTPGRLPPSHIAQFGTIAEHQVLDCTVGYRIATITVDLTNA</sequence>
<evidence type="ECO:0000313" key="1">
    <source>
        <dbReference type="EMBL" id="KRN25426.1"/>
    </source>
</evidence>
<comment type="caution">
    <text evidence="1">The sequence shown here is derived from an EMBL/GenBank/DDBJ whole genome shotgun (WGS) entry which is preliminary data.</text>
</comment>
<organism evidence="1 2">
    <name type="scientific">Secundilactobacillus similis DSM 23365 = JCM 2765</name>
    <dbReference type="NCBI Taxonomy" id="1423804"/>
    <lineage>
        <taxon>Bacteria</taxon>
        <taxon>Bacillati</taxon>
        <taxon>Bacillota</taxon>
        <taxon>Bacilli</taxon>
        <taxon>Lactobacillales</taxon>
        <taxon>Lactobacillaceae</taxon>
        <taxon>Secundilactobacillus</taxon>
    </lineage>
</organism>
<dbReference type="Proteomes" id="UP000051442">
    <property type="component" value="Unassembled WGS sequence"/>
</dbReference>
<dbReference type="EMBL" id="AYZM01000068">
    <property type="protein sequence ID" value="KRN25426.1"/>
    <property type="molecule type" value="Genomic_DNA"/>
</dbReference>
<dbReference type="AlphaFoldDB" id="A0A0R2FAN9"/>
<proteinExistence type="predicted"/>
<dbReference type="PATRIC" id="fig|1423804.4.peg.338"/>
<evidence type="ECO:0000313" key="2">
    <source>
        <dbReference type="Proteomes" id="UP000051442"/>
    </source>
</evidence>
<reference evidence="1 2" key="1">
    <citation type="journal article" date="2015" name="Genome Announc.">
        <title>Expanding the biotechnology potential of lactobacilli through comparative genomics of 213 strains and associated genera.</title>
        <authorList>
            <person name="Sun Z."/>
            <person name="Harris H.M."/>
            <person name="McCann A."/>
            <person name="Guo C."/>
            <person name="Argimon S."/>
            <person name="Zhang W."/>
            <person name="Yang X."/>
            <person name="Jeffery I.B."/>
            <person name="Cooney J.C."/>
            <person name="Kagawa T.F."/>
            <person name="Liu W."/>
            <person name="Song Y."/>
            <person name="Salvetti E."/>
            <person name="Wrobel A."/>
            <person name="Rasinkangas P."/>
            <person name="Parkhill J."/>
            <person name="Rea M.C."/>
            <person name="O'Sullivan O."/>
            <person name="Ritari J."/>
            <person name="Douillard F.P."/>
            <person name="Paul Ross R."/>
            <person name="Yang R."/>
            <person name="Briner A.E."/>
            <person name="Felis G.E."/>
            <person name="de Vos W.M."/>
            <person name="Barrangou R."/>
            <person name="Klaenhammer T.R."/>
            <person name="Caufield P.W."/>
            <person name="Cui Y."/>
            <person name="Zhang H."/>
            <person name="O'Toole P.W."/>
        </authorList>
    </citation>
    <scope>NUCLEOTIDE SEQUENCE [LARGE SCALE GENOMIC DNA]</scope>
    <source>
        <strain evidence="1 2">DSM 23365</strain>
    </source>
</reference>
<accession>A0A0R2FAN9</accession>
<protein>
    <submittedName>
        <fullName evidence="1">Uncharacterized protein</fullName>
    </submittedName>
</protein>